<evidence type="ECO:0000256" key="4">
    <source>
        <dbReference type="ARBA" id="ARBA00022840"/>
    </source>
</evidence>
<evidence type="ECO:0000313" key="10">
    <source>
        <dbReference type="EMBL" id="CAB5132260.1"/>
    </source>
</evidence>
<dbReference type="InterPro" id="IPR015860">
    <property type="entry name" value="ABC_transpr_TagH-like"/>
</dbReference>
<feature type="domain" description="ABC transporter" evidence="5">
    <location>
        <begin position="25"/>
        <end position="240"/>
    </location>
</feature>
<proteinExistence type="inferred from homology"/>
<dbReference type="PANTHER" id="PTHR46743">
    <property type="entry name" value="TEICHOIC ACIDS EXPORT ATP-BINDING PROTEIN TAGH"/>
    <property type="match status" value="1"/>
</dbReference>
<dbReference type="SMART" id="SM00382">
    <property type="entry name" value="AAA"/>
    <property type="match status" value="1"/>
</dbReference>
<dbReference type="CDD" id="cd03220">
    <property type="entry name" value="ABC_KpsT_Wzt"/>
    <property type="match status" value="1"/>
</dbReference>
<evidence type="ECO:0000313" key="6">
    <source>
        <dbReference type="EMBL" id="CAB4543222.1"/>
    </source>
</evidence>
<dbReference type="InterPro" id="IPR050683">
    <property type="entry name" value="Bact_Polysacc_Export_ATP-bd"/>
</dbReference>
<dbReference type="EMBL" id="CAFBQJ010000144">
    <property type="protein sequence ID" value="CAB5050674.1"/>
    <property type="molecule type" value="Genomic_DNA"/>
</dbReference>
<dbReference type="AlphaFoldDB" id="A0A6J6BVX1"/>
<reference evidence="6" key="1">
    <citation type="submission" date="2020-05" db="EMBL/GenBank/DDBJ databases">
        <authorList>
            <person name="Chiriac C."/>
            <person name="Salcher M."/>
            <person name="Ghai R."/>
            <person name="Kavagutti S V."/>
        </authorList>
    </citation>
    <scope>NUCLEOTIDE SEQUENCE</scope>
</reference>
<evidence type="ECO:0000259" key="5">
    <source>
        <dbReference type="PROSITE" id="PS50893"/>
    </source>
</evidence>
<dbReference type="Gene3D" id="3.40.50.300">
    <property type="entry name" value="P-loop containing nucleotide triphosphate hydrolases"/>
    <property type="match status" value="1"/>
</dbReference>
<dbReference type="PROSITE" id="PS50893">
    <property type="entry name" value="ABC_TRANSPORTER_2"/>
    <property type="match status" value="1"/>
</dbReference>
<protein>
    <submittedName>
        <fullName evidence="6">Unannotated protein</fullName>
    </submittedName>
</protein>
<dbReference type="GO" id="GO:0005524">
    <property type="term" value="F:ATP binding"/>
    <property type="evidence" value="ECO:0007669"/>
    <property type="project" value="UniProtKB-KW"/>
</dbReference>
<dbReference type="EMBL" id="CAFBRX010000180">
    <property type="protein sequence ID" value="CAB5132260.1"/>
    <property type="molecule type" value="Genomic_DNA"/>
</dbReference>
<dbReference type="EMBL" id="CAEZSL010000071">
    <property type="protein sequence ID" value="CAB4543222.1"/>
    <property type="molecule type" value="Genomic_DNA"/>
</dbReference>
<sequence length="241" mass="25671">MTALSVQVTDLHIEFEVFSDRRAGLRQRLATQEGSGRRVIEAVNGVSFETRRGEAIGVIGSNGSGKSTLLSALAGLIKPTSGEILVSSEPKLLGVGAVLLNGATGIRNIRLGCLALGMSSEELDDRVAEIVEFTGLGEAIDRPLKTYSAGMRARLHFAISTAVQPEILLVDEALAVGDKEFRKKSRAKIESLLANAGTLFLVSHSTNEIQRLCTRGLWLEKGKILADGPVTDVVAEYGADN</sequence>
<comment type="similarity">
    <text evidence="1">Belongs to the ABC transporter superfamily.</text>
</comment>
<keyword evidence="3" id="KW-0547">Nucleotide-binding</keyword>
<evidence type="ECO:0000256" key="2">
    <source>
        <dbReference type="ARBA" id="ARBA00022448"/>
    </source>
</evidence>
<gene>
    <name evidence="6" type="ORF">UFOPK1421_00773</name>
    <name evidence="7" type="ORF">UFOPK2921_01148</name>
    <name evidence="8" type="ORF">UFOPK3889_00785</name>
    <name evidence="9" type="ORF">UFOPK4275_00845</name>
    <name evidence="10" type="ORF">UFOPK4422_01411</name>
</gene>
<dbReference type="InterPro" id="IPR003439">
    <property type="entry name" value="ABC_transporter-like_ATP-bd"/>
</dbReference>
<name>A0A6J6BVX1_9ZZZZ</name>
<dbReference type="EMBL" id="CAFBNZ010000146">
    <property type="protein sequence ID" value="CAB4973834.1"/>
    <property type="molecule type" value="Genomic_DNA"/>
</dbReference>
<evidence type="ECO:0000313" key="7">
    <source>
        <dbReference type="EMBL" id="CAB4786293.1"/>
    </source>
</evidence>
<dbReference type="PANTHER" id="PTHR46743:SF2">
    <property type="entry name" value="TEICHOIC ACIDS EXPORT ATP-BINDING PROTEIN TAGH"/>
    <property type="match status" value="1"/>
</dbReference>
<keyword evidence="4" id="KW-0067">ATP-binding</keyword>
<evidence type="ECO:0000313" key="9">
    <source>
        <dbReference type="EMBL" id="CAB5050674.1"/>
    </source>
</evidence>
<dbReference type="InterPro" id="IPR003593">
    <property type="entry name" value="AAA+_ATPase"/>
</dbReference>
<accession>A0A6J6BVX1</accession>
<dbReference type="GO" id="GO:0140359">
    <property type="term" value="F:ABC-type transporter activity"/>
    <property type="evidence" value="ECO:0007669"/>
    <property type="project" value="InterPro"/>
</dbReference>
<dbReference type="InterPro" id="IPR027417">
    <property type="entry name" value="P-loop_NTPase"/>
</dbReference>
<keyword evidence="2" id="KW-0813">Transport</keyword>
<organism evidence="6">
    <name type="scientific">freshwater metagenome</name>
    <dbReference type="NCBI Taxonomy" id="449393"/>
    <lineage>
        <taxon>unclassified sequences</taxon>
        <taxon>metagenomes</taxon>
        <taxon>ecological metagenomes</taxon>
    </lineage>
</organism>
<dbReference type="EMBL" id="CAEZZV010000163">
    <property type="protein sequence ID" value="CAB4786293.1"/>
    <property type="molecule type" value="Genomic_DNA"/>
</dbReference>
<dbReference type="GO" id="GO:0016887">
    <property type="term" value="F:ATP hydrolysis activity"/>
    <property type="evidence" value="ECO:0007669"/>
    <property type="project" value="InterPro"/>
</dbReference>
<evidence type="ECO:0000256" key="1">
    <source>
        <dbReference type="ARBA" id="ARBA00005417"/>
    </source>
</evidence>
<evidence type="ECO:0000313" key="8">
    <source>
        <dbReference type="EMBL" id="CAB4973834.1"/>
    </source>
</evidence>
<dbReference type="SUPFAM" id="SSF52540">
    <property type="entry name" value="P-loop containing nucleoside triphosphate hydrolases"/>
    <property type="match status" value="1"/>
</dbReference>
<dbReference type="GO" id="GO:0016020">
    <property type="term" value="C:membrane"/>
    <property type="evidence" value="ECO:0007669"/>
    <property type="project" value="InterPro"/>
</dbReference>
<dbReference type="Pfam" id="PF00005">
    <property type="entry name" value="ABC_tran"/>
    <property type="match status" value="1"/>
</dbReference>
<evidence type="ECO:0000256" key="3">
    <source>
        <dbReference type="ARBA" id="ARBA00022741"/>
    </source>
</evidence>